<evidence type="ECO:0000313" key="15">
    <source>
        <dbReference type="RefSeq" id="XP_031553063.1"/>
    </source>
</evidence>
<keyword evidence="6 12" id="KW-0472">Membrane</keyword>
<dbReference type="PROSITE" id="PS50262">
    <property type="entry name" value="G_PROTEIN_RECEP_F1_2"/>
    <property type="match status" value="1"/>
</dbReference>
<evidence type="ECO:0000256" key="10">
    <source>
        <dbReference type="RuleBase" id="RU000688"/>
    </source>
</evidence>
<dbReference type="PANTHER" id="PTHR24246">
    <property type="entry name" value="OLFACTORY RECEPTOR AND ADENOSINE RECEPTOR"/>
    <property type="match status" value="1"/>
</dbReference>
<dbReference type="RefSeq" id="XP_031553063.1">
    <property type="nucleotide sequence ID" value="XM_031697203.1"/>
</dbReference>
<evidence type="ECO:0000256" key="7">
    <source>
        <dbReference type="ARBA" id="ARBA00023170"/>
    </source>
</evidence>
<dbReference type="InParanoid" id="A0A6P8HDC0"/>
<gene>
    <name evidence="15" type="primary">LOC116290196</name>
</gene>
<organism evidence="14 15">
    <name type="scientific">Actinia tenebrosa</name>
    <name type="common">Australian red waratah sea anemone</name>
    <dbReference type="NCBI Taxonomy" id="6105"/>
    <lineage>
        <taxon>Eukaryota</taxon>
        <taxon>Metazoa</taxon>
        <taxon>Cnidaria</taxon>
        <taxon>Anthozoa</taxon>
        <taxon>Hexacorallia</taxon>
        <taxon>Actiniaria</taxon>
        <taxon>Actiniidae</taxon>
        <taxon>Actinia</taxon>
    </lineage>
</organism>
<dbReference type="PRINTS" id="PR00237">
    <property type="entry name" value="GPCRRHODOPSN"/>
</dbReference>
<feature type="region of interest" description="Disordered" evidence="11">
    <location>
        <begin position="320"/>
        <end position="398"/>
    </location>
</feature>
<evidence type="ECO:0000256" key="6">
    <source>
        <dbReference type="ARBA" id="ARBA00023136"/>
    </source>
</evidence>
<evidence type="ECO:0000256" key="8">
    <source>
        <dbReference type="ARBA" id="ARBA00023180"/>
    </source>
</evidence>
<dbReference type="GO" id="GO:0004930">
    <property type="term" value="F:G protein-coupled receptor activity"/>
    <property type="evidence" value="ECO:0007669"/>
    <property type="project" value="UniProtKB-KW"/>
</dbReference>
<evidence type="ECO:0000256" key="5">
    <source>
        <dbReference type="ARBA" id="ARBA00023040"/>
    </source>
</evidence>
<proteinExistence type="inferred from homology"/>
<evidence type="ECO:0000313" key="14">
    <source>
        <dbReference type="Proteomes" id="UP000515163"/>
    </source>
</evidence>
<dbReference type="KEGG" id="aten:116290196"/>
<comment type="similarity">
    <text evidence="10">Belongs to the G-protein coupled receptor 1 family.</text>
</comment>
<dbReference type="GO" id="GO:0005886">
    <property type="term" value="C:plasma membrane"/>
    <property type="evidence" value="ECO:0007669"/>
    <property type="project" value="UniProtKB-SubCell"/>
</dbReference>
<dbReference type="CDD" id="cd00637">
    <property type="entry name" value="7tm_classA_rhodopsin-like"/>
    <property type="match status" value="1"/>
</dbReference>
<evidence type="ECO:0000256" key="4">
    <source>
        <dbReference type="ARBA" id="ARBA00022989"/>
    </source>
</evidence>
<evidence type="ECO:0000256" key="9">
    <source>
        <dbReference type="ARBA" id="ARBA00023224"/>
    </source>
</evidence>
<name>A0A6P8HDC0_ACTTE</name>
<dbReference type="PANTHER" id="PTHR24246:SF27">
    <property type="entry name" value="ADENOSINE RECEPTOR, ISOFORM A"/>
    <property type="match status" value="1"/>
</dbReference>
<dbReference type="Gene3D" id="1.20.1070.10">
    <property type="entry name" value="Rhodopsin 7-helix transmembrane proteins"/>
    <property type="match status" value="1"/>
</dbReference>
<dbReference type="SMART" id="SM01381">
    <property type="entry name" value="7TM_GPCR_Srsx"/>
    <property type="match status" value="1"/>
</dbReference>
<keyword evidence="9 10" id="KW-0807">Transducer</keyword>
<sequence>MNNTTSRNPIKTNDTNISGHDPFYRTQVAIIAQTASLAVLGVIIVLGNLASIITFVKTQSLRRRCHYLIICLAVSDLLVGVVDFMSAYFFWTGPQWNTFLVVLEFMDTLTGIASVMTLSNIAIERFYAIFYPFRHRRLRFRVYVALCAFPWITATYISALYITSVYYSTSILKIYTYHTFSVASIALLVILCSYITIGVKLRNNNPSAQNQNRPSRDQKLAVTLLIVTLASMLTWLPLQCFLVVLYFCLSCPLPHFNLLFVMKFLQFCNSGINVFIYIVRMPEFRSAFLVLFCGKSEQNNRAQESTRMTSTASVINNGFVGNQNGSGNTCRNRSTAGPKNNSNLPSHAHNNLQKLQPESPYQFTNSSAQNDGARTHSSNSNPTNQNPRNCNTENQNAKESESCNIKQIYLTKEGDSLLDQSGYQQGVTNNACETEASGIEDSRL</sequence>
<dbReference type="Pfam" id="PF00001">
    <property type="entry name" value="7tm_1"/>
    <property type="match status" value="1"/>
</dbReference>
<dbReference type="GeneID" id="116290196"/>
<feature type="transmembrane region" description="Helical" evidence="12">
    <location>
        <begin position="174"/>
        <end position="199"/>
    </location>
</feature>
<keyword evidence="14" id="KW-1185">Reference proteome</keyword>
<dbReference type="SUPFAM" id="SSF81321">
    <property type="entry name" value="Family A G protein-coupled receptor-like"/>
    <property type="match status" value="1"/>
</dbReference>
<keyword evidence="3 10" id="KW-0812">Transmembrane</keyword>
<feature type="transmembrane region" description="Helical" evidence="12">
    <location>
        <begin position="220"/>
        <end position="247"/>
    </location>
</feature>
<feature type="transmembrane region" description="Helical" evidence="12">
    <location>
        <begin position="259"/>
        <end position="279"/>
    </location>
</feature>
<keyword evidence="8" id="KW-0325">Glycoprotein</keyword>
<keyword evidence="4 12" id="KW-1133">Transmembrane helix</keyword>
<feature type="transmembrane region" description="Helical" evidence="12">
    <location>
        <begin position="142"/>
        <end position="162"/>
    </location>
</feature>
<feature type="compositionally biased region" description="Polar residues" evidence="11">
    <location>
        <begin position="320"/>
        <end position="395"/>
    </location>
</feature>
<dbReference type="InterPro" id="IPR017452">
    <property type="entry name" value="GPCR_Rhodpsn_7TM"/>
</dbReference>
<evidence type="ECO:0000256" key="2">
    <source>
        <dbReference type="ARBA" id="ARBA00022475"/>
    </source>
</evidence>
<dbReference type="PROSITE" id="PS00237">
    <property type="entry name" value="G_PROTEIN_RECEP_F1_1"/>
    <property type="match status" value="1"/>
</dbReference>
<comment type="subcellular location">
    <subcellularLocation>
        <location evidence="1">Cell membrane</location>
        <topology evidence="1">Multi-pass membrane protein</topology>
    </subcellularLocation>
</comment>
<protein>
    <submittedName>
        <fullName evidence="15">Adenosine receptor A1-like</fullName>
    </submittedName>
</protein>
<feature type="domain" description="G-protein coupled receptors family 1 profile" evidence="13">
    <location>
        <begin position="47"/>
        <end position="277"/>
    </location>
</feature>
<dbReference type="AlphaFoldDB" id="A0A6P8HDC0"/>
<feature type="transmembrane region" description="Helical" evidence="12">
    <location>
        <begin position="67"/>
        <end position="91"/>
    </location>
</feature>
<evidence type="ECO:0000259" key="13">
    <source>
        <dbReference type="PROSITE" id="PS50262"/>
    </source>
</evidence>
<evidence type="ECO:0000256" key="12">
    <source>
        <dbReference type="SAM" id="Phobius"/>
    </source>
</evidence>
<evidence type="ECO:0000256" key="11">
    <source>
        <dbReference type="SAM" id="MobiDB-lite"/>
    </source>
</evidence>
<keyword evidence="7 10" id="KW-0675">Receptor</keyword>
<dbReference type="OrthoDB" id="5978165at2759"/>
<evidence type="ECO:0000256" key="1">
    <source>
        <dbReference type="ARBA" id="ARBA00004651"/>
    </source>
</evidence>
<reference evidence="15" key="1">
    <citation type="submission" date="2025-08" db="UniProtKB">
        <authorList>
            <consortium name="RefSeq"/>
        </authorList>
    </citation>
    <scope>IDENTIFICATION</scope>
    <source>
        <tissue evidence="15">Tentacle</tissue>
    </source>
</reference>
<dbReference type="Proteomes" id="UP000515163">
    <property type="component" value="Unplaced"/>
</dbReference>
<keyword evidence="5 10" id="KW-0297">G-protein coupled receptor</keyword>
<accession>A0A6P8HDC0</accession>
<evidence type="ECO:0000256" key="3">
    <source>
        <dbReference type="ARBA" id="ARBA00022692"/>
    </source>
</evidence>
<feature type="transmembrane region" description="Helical" evidence="12">
    <location>
        <begin position="111"/>
        <end position="130"/>
    </location>
</feature>
<feature type="transmembrane region" description="Helical" evidence="12">
    <location>
        <begin position="30"/>
        <end position="55"/>
    </location>
</feature>
<dbReference type="InterPro" id="IPR000276">
    <property type="entry name" value="GPCR_Rhodpsn"/>
</dbReference>
<keyword evidence="2" id="KW-1003">Cell membrane</keyword>